<evidence type="ECO:0000259" key="2">
    <source>
        <dbReference type="Pfam" id="PF13400"/>
    </source>
</evidence>
<reference evidence="3 4" key="1">
    <citation type="submission" date="2023-07" db="EMBL/GenBank/DDBJ databases">
        <title>Sequencing the genomes of 1000 actinobacteria strains.</title>
        <authorList>
            <person name="Klenk H.-P."/>
        </authorList>
    </citation>
    <scope>NUCLEOTIDE SEQUENCE [LARGE SCALE GENOMIC DNA]</scope>
    <source>
        <strain evidence="3 4">DSM 19426</strain>
    </source>
</reference>
<gene>
    <name evidence="3" type="ORF">J2S63_000092</name>
</gene>
<protein>
    <recommendedName>
        <fullName evidence="2">Putative Flp pilus-assembly TadG-like N-terminal domain-containing protein</fullName>
    </recommendedName>
</protein>
<dbReference type="InterPro" id="IPR028087">
    <property type="entry name" value="Tad_N"/>
</dbReference>
<accession>A0ABU2BRC8</accession>
<keyword evidence="1" id="KW-0472">Membrane</keyword>
<organism evidence="3 4">
    <name type="scientific">Nocardioides marmoribigeumensis</name>
    <dbReference type="NCBI Taxonomy" id="433649"/>
    <lineage>
        <taxon>Bacteria</taxon>
        <taxon>Bacillati</taxon>
        <taxon>Actinomycetota</taxon>
        <taxon>Actinomycetes</taxon>
        <taxon>Propionibacteriales</taxon>
        <taxon>Nocardioidaceae</taxon>
        <taxon>Nocardioides</taxon>
    </lineage>
</organism>
<feature type="domain" description="Putative Flp pilus-assembly TadG-like N-terminal" evidence="2">
    <location>
        <begin position="13"/>
        <end position="59"/>
    </location>
</feature>
<evidence type="ECO:0000313" key="3">
    <source>
        <dbReference type="EMBL" id="MDR7360539.1"/>
    </source>
</evidence>
<dbReference type="Proteomes" id="UP001183648">
    <property type="component" value="Unassembled WGS sequence"/>
</dbReference>
<sequence>MRIRFQRHREDRGAIAVIVAISATLLFVLAAMSVDLGNAWARARQSQSQADLAALAGGQELPAGDSAHQLQIAQVVADYLNDNRISSDQPNVTASALQDGNDANGEISFPKDTQLKVVPPLSQVNFGFASVIGANNVSVARTGTVEKRALTPKPDKILPMWLPASCVYGPVEGDTDPHTSPSASPTYSPASQGFTVSTRFHVTNISVNTTPYGTTTGSIDVTFSNENTVAQGTPAAPLKGAVIFTFGAPTAWAGNPTVYPVNLAIPGKVGSTPGTQTVTIPGVGPEVTSTVGKWEVWGARNIVAGTPVPGTTVFSADPGPASATVGSQSEPLVFEVTGGGGEVGCDDSERGNFGQIDSPRTGMTAMNKAYGYNIALGLDHKLKEFEPSLALPGVDITLNPECYSDGNPGGAKIDNTVRDGNNCIYVEAGNDPPYLTNGLLSGMTGGPDGTVKGRLFSADTSPLCTANGDKRAPAKADDGHFQWSKINRDTLSCYLKPGVTLADIAKDGSDFDLLDKSIEDSPRFFYVPIVYATDRTDKKYIAIKQFAPVFLTDETLTSGATADNGVQMNTGGTQVFAVQVFAFNYNAIPVDPDGEDVEWFDGGRAVVRLVD</sequence>
<keyword evidence="1" id="KW-0812">Transmembrane</keyword>
<feature type="transmembrane region" description="Helical" evidence="1">
    <location>
        <begin position="12"/>
        <end position="34"/>
    </location>
</feature>
<dbReference type="RefSeq" id="WP_310297142.1">
    <property type="nucleotide sequence ID" value="NZ_BAAAPS010000006.1"/>
</dbReference>
<proteinExistence type="predicted"/>
<evidence type="ECO:0000256" key="1">
    <source>
        <dbReference type="SAM" id="Phobius"/>
    </source>
</evidence>
<dbReference type="EMBL" id="JAVDYG010000001">
    <property type="protein sequence ID" value="MDR7360539.1"/>
    <property type="molecule type" value="Genomic_DNA"/>
</dbReference>
<evidence type="ECO:0000313" key="4">
    <source>
        <dbReference type="Proteomes" id="UP001183648"/>
    </source>
</evidence>
<keyword evidence="4" id="KW-1185">Reference proteome</keyword>
<keyword evidence="1" id="KW-1133">Transmembrane helix</keyword>
<comment type="caution">
    <text evidence="3">The sequence shown here is derived from an EMBL/GenBank/DDBJ whole genome shotgun (WGS) entry which is preliminary data.</text>
</comment>
<dbReference type="Pfam" id="PF13400">
    <property type="entry name" value="Tad"/>
    <property type="match status" value="1"/>
</dbReference>
<name>A0ABU2BRC8_9ACTN</name>